<feature type="active site" evidence="2">
    <location>
        <position position="119"/>
    </location>
</feature>
<dbReference type="PROSITE" id="PS51767">
    <property type="entry name" value="PEPTIDASE_A1"/>
    <property type="match status" value="1"/>
</dbReference>
<dbReference type="PANTHER" id="PTHR13683">
    <property type="entry name" value="ASPARTYL PROTEASES"/>
    <property type="match status" value="1"/>
</dbReference>
<dbReference type="InterPro" id="IPR001461">
    <property type="entry name" value="Aspartic_peptidase_A1"/>
</dbReference>
<comment type="caution">
    <text evidence="7">The sequence shown here is derived from an EMBL/GenBank/DDBJ whole genome shotgun (WGS) entry which is preliminary data.</text>
</comment>
<dbReference type="Gene3D" id="2.40.70.10">
    <property type="entry name" value="Acid Proteases"/>
    <property type="match status" value="2"/>
</dbReference>
<proteinExistence type="inferred from homology"/>
<name>A0AAD6ENU7_9POAL</name>
<dbReference type="SUPFAM" id="SSF50630">
    <property type="entry name" value="Acid proteases"/>
    <property type="match status" value="1"/>
</dbReference>
<dbReference type="Pfam" id="PF14541">
    <property type="entry name" value="TAXi_C"/>
    <property type="match status" value="1"/>
</dbReference>
<evidence type="ECO:0000256" key="4">
    <source>
        <dbReference type="SAM" id="MobiDB-lite"/>
    </source>
</evidence>
<evidence type="ECO:0000313" key="8">
    <source>
        <dbReference type="Proteomes" id="UP001210211"/>
    </source>
</evidence>
<gene>
    <name evidence="7" type="ORF">LUZ61_020442</name>
</gene>
<dbReference type="GO" id="GO:0006508">
    <property type="term" value="P:proteolysis"/>
    <property type="evidence" value="ECO:0007669"/>
    <property type="project" value="UniProtKB-KW"/>
</dbReference>
<evidence type="ECO:0000256" key="5">
    <source>
        <dbReference type="SAM" id="SignalP"/>
    </source>
</evidence>
<feature type="region of interest" description="Disordered" evidence="4">
    <location>
        <begin position="453"/>
        <end position="478"/>
    </location>
</feature>
<dbReference type="InterPro" id="IPR033121">
    <property type="entry name" value="PEPTIDASE_A1"/>
</dbReference>
<dbReference type="InterPro" id="IPR021109">
    <property type="entry name" value="Peptidase_aspartic_dom_sf"/>
</dbReference>
<feature type="domain" description="Peptidase A1" evidence="6">
    <location>
        <begin position="101"/>
        <end position="444"/>
    </location>
</feature>
<feature type="active site" evidence="2">
    <location>
        <position position="326"/>
    </location>
</feature>
<reference evidence="7 8" key="1">
    <citation type="journal article" date="2022" name="Cell">
        <title>Repeat-based holocentromeres influence genome architecture and karyotype evolution.</title>
        <authorList>
            <person name="Hofstatter P.G."/>
            <person name="Thangavel G."/>
            <person name="Lux T."/>
            <person name="Neumann P."/>
            <person name="Vondrak T."/>
            <person name="Novak P."/>
            <person name="Zhang M."/>
            <person name="Costa L."/>
            <person name="Castellani M."/>
            <person name="Scott A."/>
            <person name="Toegelov H."/>
            <person name="Fuchs J."/>
            <person name="Mata-Sucre Y."/>
            <person name="Dias Y."/>
            <person name="Vanzela A.L.L."/>
            <person name="Huettel B."/>
            <person name="Almeida C.C.S."/>
            <person name="Simkova H."/>
            <person name="Souza G."/>
            <person name="Pedrosa-Harand A."/>
            <person name="Macas J."/>
            <person name="Mayer K.F.X."/>
            <person name="Houben A."/>
            <person name="Marques A."/>
        </authorList>
    </citation>
    <scope>NUCLEOTIDE SEQUENCE [LARGE SCALE GENOMIC DNA]</scope>
    <source>
        <strain evidence="7">RhyTen1mFocal</strain>
    </source>
</reference>
<comment type="similarity">
    <text evidence="1 3">Belongs to the peptidase A1 family.</text>
</comment>
<dbReference type="CDD" id="cd05471">
    <property type="entry name" value="pepsin_like"/>
    <property type="match status" value="1"/>
</dbReference>
<dbReference type="Proteomes" id="UP001210211">
    <property type="component" value="Unassembled WGS sequence"/>
</dbReference>
<dbReference type="InterPro" id="IPR034164">
    <property type="entry name" value="Pepsin-like_dom"/>
</dbReference>
<organism evidence="7 8">
    <name type="scientific">Rhynchospora tenuis</name>
    <dbReference type="NCBI Taxonomy" id="198213"/>
    <lineage>
        <taxon>Eukaryota</taxon>
        <taxon>Viridiplantae</taxon>
        <taxon>Streptophyta</taxon>
        <taxon>Embryophyta</taxon>
        <taxon>Tracheophyta</taxon>
        <taxon>Spermatophyta</taxon>
        <taxon>Magnoliopsida</taxon>
        <taxon>Liliopsida</taxon>
        <taxon>Poales</taxon>
        <taxon>Cyperaceae</taxon>
        <taxon>Cyperoideae</taxon>
        <taxon>Rhynchosporeae</taxon>
        <taxon>Rhynchospora</taxon>
    </lineage>
</organism>
<feature type="signal peptide" evidence="5">
    <location>
        <begin position="1"/>
        <end position="22"/>
    </location>
</feature>
<keyword evidence="3" id="KW-0378">Hydrolase</keyword>
<evidence type="ECO:0000259" key="6">
    <source>
        <dbReference type="PROSITE" id="PS51767"/>
    </source>
</evidence>
<dbReference type="InterPro" id="IPR001969">
    <property type="entry name" value="Aspartic_peptidase_AS"/>
</dbReference>
<keyword evidence="5" id="KW-0732">Signal</keyword>
<dbReference type="InterPro" id="IPR032799">
    <property type="entry name" value="TAXi_C"/>
</dbReference>
<keyword evidence="3" id="KW-0645">Protease</keyword>
<feature type="chain" id="PRO_5041897027" description="Peptidase A1 domain-containing protein" evidence="5">
    <location>
        <begin position="23"/>
        <end position="512"/>
    </location>
</feature>
<evidence type="ECO:0000256" key="2">
    <source>
        <dbReference type="PIRSR" id="PIRSR601461-1"/>
    </source>
</evidence>
<dbReference type="AlphaFoldDB" id="A0AAD6ENU7"/>
<evidence type="ECO:0000256" key="3">
    <source>
        <dbReference type="RuleBase" id="RU000454"/>
    </source>
</evidence>
<keyword evidence="8" id="KW-1185">Reference proteome</keyword>
<sequence length="512" mass="55663">MKSYSSASILLLLTTILTSCYANNLGLDFHHRFSDKVREWTDSRGLPPAWNPEDAPRGSVEYYQALLKHDLHRHRGRSLAAGDLYAFASGNETIEYLGNLHYAFVDIGTPNQTFLVALDTGSPLFWVPCNCKQCAPTSDPSYGKIEFSNYEPNTSTTSKAISCSSDQCFTTSRNQCPNKTADCTYIINYGSPNTSSSGTIVQDDLYLLKESITSDVVKIPILFGCGEVQTGDFLDGGAPNGLMGLGLSKISVPSIIANNSLISIIDSFSMCFGTDGYGRLNFGNEGSPDQNETSLNINPHGFYNISLTEIVVGNTTNKLPFDAIVDSGISYSGFIGTIYTKIATSFSAQVSERQINVKGSPFEYCFEISANQTKLELPPVSFKTQDGSTFHALHPAVGLFEQNSDKPFAYCLAILQYDMNIIGENFLVGQQIVFDREKQVLGWEPFNCSSNEHISPAAPPPSTPAPPPKAPAPSPPRRIPNSACARPVGLSTIISVVASIISLTFMRLPLCY</sequence>
<evidence type="ECO:0000256" key="1">
    <source>
        <dbReference type="ARBA" id="ARBA00007447"/>
    </source>
</evidence>
<feature type="compositionally biased region" description="Pro residues" evidence="4">
    <location>
        <begin position="457"/>
        <end position="478"/>
    </location>
</feature>
<dbReference type="Pfam" id="PF14543">
    <property type="entry name" value="TAXi_N"/>
    <property type="match status" value="1"/>
</dbReference>
<dbReference type="PANTHER" id="PTHR13683:SF232">
    <property type="entry name" value="OS09G0542100 PROTEIN"/>
    <property type="match status" value="1"/>
</dbReference>
<dbReference type="InterPro" id="IPR032861">
    <property type="entry name" value="TAXi_N"/>
</dbReference>
<dbReference type="PROSITE" id="PS00141">
    <property type="entry name" value="ASP_PROTEASE"/>
    <property type="match status" value="1"/>
</dbReference>
<keyword evidence="3" id="KW-0064">Aspartyl protease</keyword>
<dbReference type="EMBL" id="JAMRDG010000002">
    <property type="protein sequence ID" value="KAJ3691278.1"/>
    <property type="molecule type" value="Genomic_DNA"/>
</dbReference>
<protein>
    <recommendedName>
        <fullName evidence="6">Peptidase A1 domain-containing protein</fullName>
    </recommendedName>
</protein>
<dbReference type="PROSITE" id="PS51257">
    <property type="entry name" value="PROKAR_LIPOPROTEIN"/>
    <property type="match status" value="1"/>
</dbReference>
<dbReference type="PRINTS" id="PR00792">
    <property type="entry name" value="PEPSIN"/>
</dbReference>
<evidence type="ECO:0000313" key="7">
    <source>
        <dbReference type="EMBL" id="KAJ3691278.1"/>
    </source>
</evidence>
<dbReference type="GO" id="GO:0004190">
    <property type="term" value="F:aspartic-type endopeptidase activity"/>
    <property type="evidence" value="ECO:0007669"/>
    <property type="project" value="UniProtKB-KW"/>
</dbReference>
<accession>A0AAD6ENU7</accession>